<keyword evidence="2" id="KW-0812">Transmembrane</keyword>
<dbReference type="OrthoDB" id="4331268at2"/>
<proteinExistence type="predicted"/>
<keyword evidence="4" id="KW-1185">Reference proteome</keyword>
<feature type="region of interest" description="Disordered" evidence="1">
    <location>
        <begin position="78"/>
        <end position="104"/>
    </location>
</feature>
<evidence type="ECO:0000313" key="4">
    <source>
        <dbReference type="Proteomes" id="UP000253507"/>
    </source>
</evidence>
<dbReference type="EMBL" id="QOIM01000036">
    <property type="protein sequence ID" value="RCG17589.1"/>
    <property type="molecule type" value="Genomic_DNA"/>
</dbReference>
<evidence type="ECO:0000256" key="1">
    <source>
        <dbReference type="SAM" id="MobiDB-lite"/>
    </source>
</evidence>
<sequence>MAGRHGNGFLDEMDARMRSEDPRFAHAMESGRPCLPREYRRGRAWSSLAVGVVLLGLGVVISDGLLITSGLVVAGAAGHLFDPERRRPGRPDAGRTHRDERRSP</sequence>
<dbReference type="Proteomes" id="UP000253507">
    <property type="component" value="Unassembled WGS sequence"/>
</dbReference>
<gene>
    <name evidence="3" type="ORF">DQ392_17160</name>
</gene>
<reference evidence="3 4" key="1">
    <citation type="submission" date="2018-06" db="EMBL/GenBank/DDBJ databases">
        <title>Streptomyces reniochalinae sp. nov. and Streptomyces diacarnus sp. nov. from marine sponges.</title>
        <authorList>
            <person name="Li L."/>
        </authorList>
    </citation>
    <scope>NUCLEOTIDE SEQUENCE [LARGE SCALE GENOMIC DNA]</scope>
    <source>
        <strain evidence="3 4">LHW50302</strain>
    </source>
</reference>
<evidence type="ECO:0000256" key="2">
    <source>
        <dbReference type="SAM" id="Phobius"/>
    </source>
</evidence>
<dbReference type="Pfam" id="PF11239">
    <property type="entry name" value="DUF3040"/>
    <property type="match status" value="1"/>
</dbReference>
<protein>
    <submittedName>
        <fullName evidence="3">DUF3040 domain-containing protein</fullName>
    </submittedName>
</protein>
<comment type="caution">
    <text evidence="3">The sequence shown here is derived from an EMBL/GenBank/DDBJ whole genome shotgun (WGS) entry which is preliminary data.</text>
</comment>
<dbReference type="InterPro" id="IPR021401">
    <property type="entry name" value="DUF3040"/>
</dbReference>
<evidence type="ECO:0000313" key="3">
    <source>
        <dbReference type="EMBL" id="RCG17589.1"/>
    </source>
</evidence>
<feature type="compositionally biased region" description="Basic and acidic residues" evidence="1">
    <location>
        <begin position="81"/>
        <end position="104"/>
    </location>
</feature>
<organism evidence="3 4">
    <name type="scientific">Streptomyces reniochalinae</name>
    <dbReference type="NCBI Taxonomy" id="2250578"/>
    <lineage>
        <taxon>Bacteria</taxon>
        <taxon>Bacillati</taxon>
        <taxon>Actinomycetota</taxon>
        <taxon>Actinomycetes</taxon>
        <taxon>Kitasatosporales</taxon>
        <taxon>Streptomycetaceae</taxon>
        <taxon>Streptomyces</taxon>
    </lineage>
</organism>
<name>A0A367EIK1_9ACTN</name>
<dbReference type="AlphaFoldDB" id="A0A367EIK1"/>
<keyword evidence="2" id="KW-0472">Membrane</keyword>
<dbReference type="RefSeq" id="WP_114016499.1">
    <property type="nucleotide sequence ID" value="NZ_QOIM01000036.1"/>
</dbReference>
<keyword evidence="2" id="KW-1133">Transmembrane helix</keyword>
<accession>A0A367EIK1</accession>
<feature type="transmembrane region" description="Helical" evidence="2">
    <location>
        <begin position="48"/>
        <end position="81"/>
    </location>
</feature>